<comment type="catalytic activity">
    <reaction evidence="1 7">
        <text>6-phospho-D-glucono-1,5-lactone + H2O = 6-phospho-D-gluconate + H(+)</text>
        <dbReference type="Rhea" id="RHEA:12556"/>
        <dbReference type="ChEBI" id="CHEBI:15377"/>
        <dbReference type="ChEBI" id="CHEBI:15378"/>
        <dbReference type="ChEBI" id="CHEBI:57955"/>
        <dbReference type="ChEBI" id="CHEBI:58759"/>
        <dbReference type="EC" id="3.1.1.31"/>
    </reaction>
</comment>
<proteinExistence type="inferred from homology"/>
<dbReference type="NCBIfam" id="TIGR01198">
    <property type="entry name" value="pgl"/>
    <property type="match status" value="1"/>
</dbReference>
<dbReference type="CDD" id="cd01400">
    <property type="entry name" value="6PGL"/>
    <property type="match status" value="1"/>
</dbReference>
<comment type="function">
    <text evidence="2 7">Hydrolysis of 6-phosphogluconolactone to 6-phosphogluconate.</text>
</comment>
<evidence type="ECO:0000259" key="8">
    <source>
        <dbReference type="Pfam" id="PF01182"/>
    </source>
</evidence>
<evidence type="ECO:0000256" key="5">
    <source>
        <dbReference type="ARBA" id="ARBA00013198"/>
    </source>
</evidence>
<evidence type="ECO:0000256" key="6">
    <source>
        <dbReference type="ARBA" id="ARBA00020337"/>
    </source>
</evidence>
<evidence type="ECO:0000256" key="7">
    <source>
        <dbReference type="RuleBase" id="RU365095"/>
    </source>
</evidence>
<protein>
    <recommendedName>
        <fullName evidence="6 7">6-phosphogluconolactonase</fullName>
        <shortName evidence="7">6PGL</shortName>
        <ecNumber evidence="5 7">3.1.1.31</ecNumber>
    </recommendedName>
</protein>
<keyword evidence="10" id="KW-1185">Reference proteome</keyword>
<dbReference type="EMBL" id="JBFBVU010000001">
    <property type="protein sequence ID" value="MEV8465359.1"/>
    <property type="molecule type" value="Genomic_DNA"/>
</dbReference>
<dbReference type="PANTHER" id="PTHR11054:SF0">
    <property type="entry name" value="6-PHOSPHOGLUCONOLACTONASE"/>
    <property type="match status" value="1"/>
</dbReference>
<evidence type="ECO:0000313" key="9">
    <source>
        <dbReference type="EMBL" id="MEV8465359.1"/>
    </source>
</evidence>
<dbReference type="InterPro" id="IPR039104">
    <property type="entry name" value="6PGL"/>
</dbReference>
<reference evidence="9 10" key="1">
    <citation type="submission" date="2024-07" db="EMBL/GenBank/DDBJ databases">
        <authorList>
            <person name="Kang M."/>
        </authorList>
    </citation>
    <scope>NUCLEOTIDE SEQUENCE [LARGE SCALE GENOMIC DNA]</scope>
    <source>
        <strain evidence="9 10">DFM31</strain>
    </source>
</reference>
<evidence type="ECO:0000256" key="4">
    <source>
        <dbReference type="ARBA" id="ARBA00010662"/>
    </source>
</evidence>
<sequence>MNLKDYPDREFLMIELAQKLAGDLNTALMTHDTVTFAVPGGTTPGPVFDALSAVDLDWSRVQVLLTDERWVPETSDRSNARLIRERLLQDKAAKARFIGYYDGSDLSDAGVAKAAERIAPLLPISVLLLGMGADMHTASLFPGSDQLAAALEDDAPALMAVTAPGAPEPRVTLTAQALKSALAVHILITGRDKRDALEQAVALDDPMQAPVSVVLGAASVHWAE</sequence>
<evidence type="ECO:0000256" key="3">
    <source>
        <dbReference type="ARBA" id="ARBA00004961"/>
    </source>
</evidence>
<dbReference type="Pfam" id="PF01182">
    <property type="entry name" value="Glucosamine_iso"/>
    <property type="match status" value="1"/>
</dbReference>
<dbReference type="Proteomes" id="UP001553161">
    <property type="component" value="Unassembled WGS sequence"/>
</dbReference>
<dbReference type="Gene3D" id="3.40.50.1360">
    <property type="match status" value="1"/>
</dbReference>
<feature type="domain" description="Glucosamine/galactosamine-6-phosphate isomerase" evidence="8">
    <location>
        <begin position="8"/>
        <end position="222"/>
    </location>
</feature>
<evidence type="ECO:0000256" key="2">
    <source>
        <dbReference type="ARBA" id="ARBA00002681"/>
    </source>
</evidence>
<comment type="similarity">
    <text evidence="4 7">Belongs to the glucosamine/galactosamine-6-phosphate isomerase family. 6-phosphogluconolactonase subfamily.</text>
</comment>
<dbReference type="RefSeq" id="WP_366190786.1">
    <property type="nucleotide sequence ID" value="NZ_JBFBVU010000001.1"/>
</dbReference>
<dbReference type="InterPro" id="IPR037171">
    <property type="entry name" value="NagB/RpiA_transferase-like"/>
</dbReference>
<name>A0ABV3L1D4_9RHOB</name>
<dbReference type="InterPro" id="IPR006148">
    <property type="entry name" value="Glc/Gal-6P_isomerase"/>
</dbReference>
<dbReference type="EC" id="3.1.1.31" evidence="5 7"/>
<dbReference type="GO" id="GO:0017057">
    <property type="term" value="F:6-phosphogluconolactonase activity"/>
    <property type="evidence" value="ECO:0007669"/>
    <property type="project" value="UniProtKB-EC"/>
</dbReference>
<comment type="caution">
    <text evidence="9">The sequence shown here is derived from an EMBL/GenBank/DDBJ whole genome shotgun (WGS) entry which is preliminary data.</text>
</comment>
<dbReference type="PANTHER" id="PTHR11054">
    <property type="entry name" value="6-PHOSPHOGLUCONOLACTONASE"/>
    <property type="match status" value="1"/>
</dbReference>
<evidence type="ECO:0000313" key="10">
    <source>
        <dbReference type="Proteomes" id="UP001553161"/>
    </source>
</evidence>
<keyword evidence="7 9" id="KW-0378">Hydrolase</keyword>
<gene>
    <name evidence="7 9" type="primary">pgl</name>
    <name evidence="9" type="ORF">AB0T83_01005</name>
</gene>
<dbReference type="InterPro" id="IPR005900">
    <property type="entry name" value="6-phosphogluconolactonase_DevB"/>
</dbReference>
<evidence type="ECO:0000256" key="1">
    <source>
        <dbReference type="ARBA" id="ARBA00000832"/>
    </source>
</evidence>
<comment type="pathway">
    <text evidence="3 7">Carbohydrate degradation; pentose phosphate pathway; D-ribulose 5-phosphate from D-glucose 6-phosphate (oxidative stage): step 2/3.</text>
</comment>
<dbReference type="SUPFAM" id="SSF100950">
    <property type="entry name" value="NagB/RpiA/CoA transferase-like"/>
    <property type="match status" value="1"/>
</dbReference>
<organism evidence="9 10">
    <name type="scientific">Meridianimarinicoccus marinus</name>
    <dbReference type="NCBI Taxonomy" id="3231483"/>
    <lineage>
        <taxon>Bacteria</taxon>
        <taxon>Pseudomonadati</taxon>
        <taxon>Pseudomonadota</taxon>
        <taxon>Alphaproteobacteria</taxon>
        <taxon>Rhodobacterales</taxon>
        <taxon>Paracoccaceae</taxon>
        <taxon>Meridianimarinicoccus</taxon>
    </lineage>
</organism>
<accession>A0ABV3L1D4</accession>